<organism evidence="2 3">
    <name type="scientific">Linnemannia elongata AG-77</name>
    <dbReference type="NCBI Taxonomy" id="1314771"/>
    <lineage>
        <taxon>Eukaryota</taxon>
        <taxon>Fungi</taxon>
        <taxon>Fungi incertae sedis</taxon>
        <taxon>Mucoromycota</taxon>
        <taxon>Mortierellomycotina</taxon>
        <taxon>Mortierellomycetes</taxon>
        <taxon>Mortierellales</taxon>
        <taxon>Mortierellaceae</taxon>
        <taxon>Linnemannia</taxon>
    </lineage>
</organism>
<name>A0A197JAB0_9FUNG</name>
<evidence type="ECO:0000313" key="2">
    <source>
        <dbReference type="EMBL" id="OAQ22018.1"/>
    </source>
</evidence>
<dbReference type="Gene3D" id="1.10.506.10">
    <property type="entry name" value="GTPase Activation - p120gap, domain 1"/>
    <property type="match status" value="1"/>
</dbReference>
<dbReference type="Proteomes" id="UP000078512">
    <property type="component" value="Unassembled WGS sequence"/>
</dbReference>
<proteinExistence type="predicted"/>
<dbReference type="AlphaFoldDB" id="A0A197JAB0"/>
<evidence type="ECO:0000259" key="1">
    <source>
        <dbReference type="Pfam" id="PF00616"/>
    </source>
</evidence>
<dbReference type="OrthoDB" id="775356at2759"/>
<sequence length="67" mass="7727">MGGTVKEDVKYPDATDFSICALIRGFFHLRFINLAIVTPQAYVLVESLNYNNKLKCSCWVWIMYTSM</sequence>
<keyword evidence="3" id="KW-1185">Reference proteome</keyword>
<dbReference type="EMBL" id="KV442299">
    <property type="protein sequence ID" value="OAQ22018.1"/>
    <property type="molecule type" value="Genomic_DNA"/>
</dbReference>
<feature type="domain" description="Ras-GAP" evidence="1">
    <location>
        <begin position="10"/>
        <end position="50"/>
    </location>
</feature>
<dbReference type="Pfam" id="PF00616">
    <property type="entry name" value="RasGAP"/>
    <property type="match status" value="1"/>
</dbReference>
<protein>
    <recommendedName>
        <fullName evidence="1">Ras-GAP domain-containing protein</fullName>
    </recommendedName>
</protein>
<dbReference type="InterPro" id="IPR001936">
    <property type="entry name" value="RasGAP_dom"/>
</dbReference>
<accession>A0A197JAB0</accession>
<dbReference type="STRING" id="1314771.A0A197JAB0"/>
<evidence type="ECO:0000313" key="3">
    <source>
        <dbReference type="Proteomes" id="UP000078512"/>
    </source>
</evidence>
<reference evidence="2 3" key="1">
    <citation type="submission" date="2016-05" db="EMBL/GenBank/DDBJ databases">
        <title>Genome sequencing reveals origins of a unique bacterial endosymbiosis in the earliest lineages of terrestrial Fungi.</title>
        <authorList>
            <consortium name="DOE Joint Genome Institute"/>
            <person name="Uehling J."/>
            <person name="Gryganskyi A."/>
            <person name="Hameed K."/>
            <person name="Tschaplinski T."/>
            <person name="Misztal P."/>
            <person name="Wu S."/>
            <person name="Desiro A."/>
            <person name="Vande Pol N."/>
            <person name="Du Z.-Y."/>
            <person name="Zienkiewicz A."/>
            <person name="Zienkiewicz K."/>
            <person name="Morin E."/>
            <person name="Tisserant E."/>
            <person name="Splivallo R."/>
            <person name="Hainaut M."/>
            <person name="Henrissat B."/>
            <person name="Ohm R."/>
            <person name="Kuo A."/>
            <person name="Yan J."/>
            <person name="Lipzen A."/>
            <person name="Nolan M."/>
            <person name="Labutti K."/>
            <person name="Barry K."/>
            <person name="Goldstein A."/>
            <person name="Labbe J."/>
            <person name="Schadt C."/>
            <person name="Tuskan G."/>
            <person name="Grigoriev I."/>
            <person name="Martin F."/>
            <person name="Vilgalys R."/>
            <person name="Bonito G."/>
        </authorList>
    </citation>
    <scope>NUCLEOTIDE SEQUENCE [LARGE SCALE GENOMIC DNA]</scope>
    <source>
        <strain evidence="2 3">AG-77</strain>
    </source>
</reference>
<gene>
    <name evidence="2" type="ORF">K457DRAFT_26424</name>
</gene>
<dbReference type="InterPro" id="IPR008936">
    <property type="entry name" value="Rho_GTPase_activation_prot"/>
</dbReference>